<evidence type="ECO:0000256" key="4">
    <source>
        <dbReference type="SAM" id="Phobius"/>
    </source>
</evidence>
<dbReference type="PROSITE" id="PS01124">
    <property type="entry name" value="HTH_ARAC_FAMILY_2"/>
    <property type="match status" value="1"/>
</dbReference>
<sequence length="347" mass="39946">MSFQNIILVVLSSLGVVHGVFLALYLWTYTKGNSVANKLLSLLLIVLSFRIGKSVFLEYTTNLDVKFIFTGLGSILALGPLYYLFVAASSNKSFHLEKKHLLHFLPLPFALAFGLWIEENHLYAIPIEFFISLFAVYYLHFLIYLVKGYYEALKKKKEGLEADIYRFLRLLFFGLLVIWIVYVLNLFDDEVPYIVGPILYSIVAYVTSFIVIKNGYLKKINHTKYKNTPVSDHQSDQLYVKVLHMMSEEKEYRNPTLTLQSICSSLNVSTQVLSMVINQKSQQNFNTFINNFRITEATHLLKEEKYNHRTIAAIAFEVGFNSISSFNTAFKKQIGKTPLSYRKEAVK</sequence>
<keyword evidence="4" id="KW-0812">Transmembrane</keyword>
<dbReference type="Pfam" id="PF12833">
    <property type="entry name" value="HTH_18"/>
    <property type="match status" value="1"/>
</dbReference>
<dbReference type="STRING" id="1048983.EL17_05925"/>
<feature type="transmembrane region" description="Helical" evidence="4">
    <location>
        <begin position="167"/>
        <end position="187"/>
    </location>
</feature>
<dbReference type="PANTHER" id="PTHR43280">
    <property type="entry name" value="ARAC-FAMILY TRANSCRIPTIONAL REGULATOR"/>
    <property type="match status" value="1"/>
</dbReference>
<dbReference type="GO" id="GO:0003700">
    <property type="term" value="F:DNA-binding transcription factor activity"/>
    <property type="evidence" value="ECO:0007669"/>
    <property type="project" value="InterPro"/>
</dbReference>
<accession>A0A074L426</accession>
<dbReference type="Gene3D" id="1.10.10.60">
    <property type="entry name" value="Homeodomain-like"/>
    <property type="match status" value="2"/>
</dbReference>
<dbReference type="InterPro" id="IPR009057">
    <property type="entry name" value="Homeodomain-like_sf"/>
</dbReference>
<keyword evidence="1" id="KW-0805">Transcription regulation</keyword>
<evidence type="ECO:0000313" key="6">
    <source>
        <dbReference type="EMBL" id="KEO75200.1"/>
    </source>
</evidence>
<evidence type="ECO:0000256" key="2">
    <source>
        <dbReference type="ARBA" id="ARBA00023125"/>
    </source>
</evidence>
<dbReference type="InterPro" id="IPR018060">
    <property type="entry name" value="HTH_AraC"/>
</dbReference>
<keyword evidence="2" id="KW-0238">DNA-binding</keyword>
<gene>
    <name evidence="6" type="ORF">EL17_05925</name>
</gene>
<dbReference type="eggNOG" id="COG2207">
    <property type="taxonomic scope" value="Bacteria"/>
</dbReference>
<evidence type="ECO:0000256" key="1">
    <source>
        <dbReference type="ARBA" id="ARBA00023015"/>
    </source>
</evidence>
<comment type="caution">
    <text evidence="6">The sequence shown here is derived from an EMBL/GenBank/DDBJ whole genome shotgun (WGS) entry which is preliminary data.</text>
</comment>
<dbReference type="PRINTS" id="PR00032">
    <property type="entry name" value="HTHARAC"/>
</dbReference>
<dbReference type="SUPFAM" id="SSF46689">
    <property type="entry name" value="Homeodomain-like"/>
    <property type="match status" value="1"/>
</dbReference>
<dbReference type="PANTHER" id="PTHR43280:SF29">
    <property type="entry name" value="ARAC-FAMILY TRANSCRIPTIONAL REGULATOR"/>
    <property type="match status" value="1"/>
</dbReference>
<dbReference type="GO" id="GO:0043565">
    <property type="term" value="F:sequence-specific DNA binding"/>
    <property type="evidence" value="ECO:0007669"/>
    <property type="project" value="InterPro"/>
</dbReference>
<keyword evidence="4" id="KW-1133">Transmembrane helix</keyword>
<protein>
    <recommendedName>
        <fullName evidence="5">HTH araC/xylS-type domain-containing protein</fullName>
    </recommendedName>
</protein>
<evidence type="ECO:0000256" key="3">
    <source>
        <dbReference type="ARBA" id="ARBA00023163"/>
    </source>
</evidence>
<dbReference type="PROSITE" id="PS00041">
    <property type="entry name" value="HTH_ARAC_FAMILY_1"/>
    <property type="match status" value="1"/>
</dbReference>
<dbReference type="EMBL" id="JMIH01000014">
    <property type="protein sequence ID" value="KEO75200.1"/>
    <property type="molecule type" value="Genomic_DNA"/>
</dbReference>
<organism evidence="6 7">
    <name type="scientific">Anditalea andensis</name>
    <dbReference type="NCBI Taxonomy" id="1048983"/>
    <lineage>
        <taxon>Bacteria</taxon>
        <taxon>Pseudomonadati</taxon>
        <taxon>Bacteroidota</taxon>
        <taxon>Cytophagia</taxon>
        <taxon>Cytophagales</taxon>
        <taxon>Cytophagaceae</taxon>
        <taxon>Anditalea</taxon>
    </lineage>
</organism>
<keyword evidence="7" id="KW-1185">Reference proteome</keyword>
<feature type="transmembrane region" description="Helical" evidence="4">
    <location>
        <begin position="68"/>
        <end position="88"/>
    </location>
</feature>
<feature type="transmembrane region" description="Helical" evidence="4">
    <location>
        <begin position="100"/>
        <end position="117"/>
    </location>
</feature>
<feature type="transmembrane region" description="Helical" evidence="4">
    <location>
        <begin position="6"/>
        <end position="27"/>
    </location>
</feature>
<dbReference type="InterPro" id="IPR020449">
    <property type="entry name" value="Tscrpt_reg_AraC-type_HTH"/>
</dbReference>
<feature type="transmembrane region" description="Helical" evidence="4">
    <location>
        <begin position="193"/>
        <end position="212"/>
    </location>
</feature>
<dbReference type="RefSeq" id="WP_035071880.1">
    <property type="nucleotide sequence ID" value="NZ_JMIH01000014.1"/>
</dbReference>
<dbReference type="OrthoDB" id="5492415at2"/>
<feature type="transmembrane region" description="Helical" evidence="4">
    <location>
        <begin position="123"/>
        <end position="146"/>
    </location>
</feature>
<feature type="domain" description="HTH araC/xylS-type" evidence="5">
    <location>
        <begin position="240"/>
        <end position="344"/>
    </location>
</feature>
<name>A0A074L426_9BACT</name>
<evidence type="ECO:0000313" key="7">
    <source>
        <dbReference type="Proteomes" id="UP000027821"/>
    </source>
</evidence>
<dbReference type="SMART" id="SM00342">
    <property type="entry name" value="HTH_ARAC"/>
    <property type="match status" value="1"/>
</dbReference>
<dbReference type="Proteomes" id="UP000027821">
    <property type="component" value="Unassembled WGS sequence"/>
</dbReference>
<evidence type="ECO:0000259" key="5">
    <source>
        <dbReference type="PROSITE" id="PS01124"/>
    </source>
</evidence>
<dbReference type="AlphaFoldDB" id="A0A074L426"/>
<keyword evidence="3" id="KW-0804">Transcription</keyword>
<reference evidence="6 7" key="1">
    <citation type="submission" date="2014-04" db="EMBL/GenBank/DDBJ databases">
        <title>Characterization and application of a salt tolerant electro-active bacterium.</title>
        <authorList>
            <person name="Yang L."/>
            <person name="Wei S."/>
            <person name="Tay Q.X.M."/>
        </authorList>
    </citation>
    <scope>NUCLEOTIDE SEQUENCE [LARGE SCALE GENOMIC DNA]</scope>
    <source>
        <strain evidence="6 7">LY1</strain>
    </source>
</reference>
<keyword evidence="4" id="KW-0472">Membrane</keyword>
<proteinExistence type="predicted"/>
<dbReference type="InterPro" id="IPR018062">
    <property type="entry name" value="HTH_AraC-typ_CS"/>
</dbReference>